<evidence type="ECO:0000313" key="13">
    <source>
        <dbReference type="Proteomes" id="UP000622638"/>
    </source>
</evidence>
<dbReference type="Gene3D" id="1.20.1250.20">
    <property type="entry name" value="MFS general substrate transporter like domains"/>
    <property type="match status" value="1"/>
</dbReference>
<dbReference type="GO" id="GO:0005886">
    <property type="term" value="C:plasma membrane"/>
    <property type="evidence" value="ECO:0007669"/>
    <property type="project" value="UniProtKB-SubCell"/>
</dbReference>
<feature type="transmembrane region" description="Helical" evidence="8">
    <location>
        <begin position="257"/>
        <end position="276"/>
    </location>
</feature>
<evidence type="ECO:0000313" key="11">
    <source>
        <dbReference type="EMBL" id="MTV56229.1"/>
    </source>
</evidence>
<dbReference type="AlphaFoldDB" id="A0A6I3T488"/>
<dbReference type="CDD" id="cd17324">
    <property type="entry name" value="MFS_NepI_like"/>
    <property type="match status" value="1"/>
</dbReference>
<name>A0A6I3T488_9BURK</name>
<dbReference type="Pfam" id="PF07690">
    <property type="entry name" value="MFS_1"/>
    <property type="match status" value="1"/>
</dbReference>
<accession>A0A6I3T488</accession>
<feature type="transmembrane region" description="Helical" evidence="8">
    <location>
        <begin position="53"/>
        <end position="73"/>
    </location>
</feature>
<proteinExistence type="inferred from homology"/>
<reference evidence="11 12" key="3">
    <citation type="submission" date="2019-11" db="EMBL/GenBank/DDBJ databases">
        <title>Type strains purchased from KCTC, JCM and DSMZ.</title>
        <authorList>
            <person name="Lu H."/>
        </authorList>
    </citation>
    <scope>NUCLEOTIDE SEQUENCE [LARGE SCALE GENOMIC DNA]</scope>
    <source>
        <strain evidence="11 12">KCTC 52429</strain>
    </source>
</reference>
<evidence type="ECO:0000256" key="4">
    <source>
        <dbReference type="ARBA" id="ARBA00022475"/>
    </source>
</evidence>
<feature type="transmembrane region" description="Helical" evidence="8">
    <location>
        <begin position="346"/>
        <end position="369"/>
    </location>
</feature>
<feature type="transmembrane region" description="Helical" evidence="8">
    <location>
        <begin position="168"/>
        <end position="190"/>
    </location>
</feature>
<dbReference type="InterPro" id="IPR020846">
    <property type="entry name" value="MFS_dom"/>
</dbReference>
<dbReference type="PROSITE" id="PS50850">
    <property type="entry name" value="MFS"/>
    <property type="match status" value="1"/>
</dbReference>
<organism evidence="11 12">
    <name type="scientific">Pseudoduganella buxea</name>
    <dbReference type="NCBI Taxonomy" id="1949069"/>
    <lineage>
        <taxon>Bacteria</taxon>
        <taxon>Pseudomonadati</taxon>
        <taxon>Pseudomonadota</taxon>
        <taxon>Betaproteobacteria</taxon>
        <taxon>Burkholderiales</taxon>
        <taxon>Oxalobacteraceae</taxon>
        <taxon>Telluria group</taxon>
        <taxon>Pseudoduganella</taxon>
    </lineage>
</organism>
<feature type="transmembrane region" description="Helical" evidence="8">
    <location>
        <begin position="288"/>
        <end position="305"/>
    </location>
</feature>
<dbReference type="PROSITE" id="PS00216">
    <property type="entry name" value="SUGAR_TRANSPORT_1"/>
    <property type="match status" value="1"/>
</dbReference>
<protein>
    <submittedName>
        <fullName evidence="11">MFS transporter</fullName>
    </submittedName>
</protein>
<keyword evidence="6 8" id="KW-1133">Transmembrane helix</keyword>
<evidence type="ECO:0000256" key="7">
    <source>
        <dbReference type="ARBA" id="ARBA00023136"/>
    </source>
</evidence>
<dbReference type="InterPro" id="IPR011701">
    <property type="entry name" value="MFS"/>
</dbReference>
<gene>
    <name evidence="10" type="ORF">GCM10011572_27640</name>
    <name evidence="11" type="ORF">GM672_26235</name>
</gene>
<evidence type="ECO:0000256" key="2">
    <source>
        <dbReference type="ARBA" id="ARBA00008335"/>
    </source>
</evidence>
<feature type="transmembrane region" description="Helical" evidence="8">
    <location>
        <begin position="311"/>
        <end position="334"/>
    </location>
</feature>
<evidence type="ECO:0000256" key="6">
    <source>
        <dbReference type="ARBA" id="ARBA00022989"/>
    </source>
</evidence>
<dbReference type="EMBL" id="BMKG01000010">
    <property type="protein sequence ID" value="GGC04192.1"/>
    <property type="molecule type" value="Genomic_DNA"/>
</dbReference>
<comment type="caution">
    <text evidence="11">The sequence shown here is derived from an EMBL/GenBank/DDBJ whole genome shotgun (WGS) entry which is preliminary data.</text>
</comment>
<dbReference type="EMBL" id="WNKZ01000143">
    <property type="protein sequence ID" value="MTV56229.1"/>
    <property type="molecule type" value="Genomic_DNA"/>
</dbReference>
<sequence length="409" mass="42832">MSLTASSRIAAGTPDFKRSNRAMFFGGFSCFALLYCVQPLMPLLAHEFALTPAQSSLSLSIATGALAVSLLLSSIVSDRIGRKPIMVGAMATAALMTLACAFADGYGQLLAMRALLGLALGGMPAIAMAYLGEEIEPSSLGLSMGLYISGSAFGGMFGRVLASTLSDFLSWRVAMAVIGVAGLLAACEFWRSLPASRHFRPNGGGLRGLGMGLRRHFGDAGLPWLFALAFLLMGCFVSAYNYIGYRLLGGPFHLRQGVVGGISFLYLLGIFSSVWAGRLADKLGRRGVLWIMMSVMAAGLLLTLAQSLPVIVAGMALFTFGFFASHSITSSWVGRRAAPPQALASALYLFFYYLGSSAVGWLCGLLWAWGGWNGVVALLAACLGGALLIALRLRGLAPLAPPEGALAAG</sequence>
<evidence type="ECO:0000313" key="10">
    <source>
        <dbReference type="EMBL" id="GGC04192.1"/>
    </source>
</evidence>
<keyword evidence="3" id="KW-0813">Transport</keyword>
<feature type="domain" description="Major facilitator superfamily (MFS) profile" evidence="9">
    <location>
        <begin position="15"/>
        <end position="398"/>
    </location>
</feature>
<keyword evidence="4" id="KW-1003">Cell membrane</keyword>
<evidence type="ECO:0000313" key="12">
    <source>
        <dbReference type="Proteomes" id="UP000430634"/>
    </source>
</evidence>
<evidence type="ECO:0000256" key="5">
    <source>
        <dbReference type="ARBA" id="ARBA00022692"/>
    </source>
</evidence>
<dbReference type="SUPFAM" id="SSF103473">
    <property type="entry name" value="MFS general substrate transporter"/>
    <property type="match status" value="1"/>
</dbReference>
<evidence type="ECO:0000256" key="8">
    <source>
        <dbReference type="SAM" id="Phobius"/>
    </source>
</evidence>
<reference evidence="10" key="1">
    <citation type="journal article" date="2014" name="Int. J. Syst. Evol. Microbiol.">
        <title>Complete genome of a new Firmicutes species belonging to the dominant human colonic microbiota ('Ruminococcus bicirculans') reveals two chromosomes and a selective capacity to utilize plant glucans.</title>
        <authorList>
            <consortium name="NISC Comparative Sequencing Program"/>
            <person name="Wegmann U."/>
            <person name="Louis P."/>
            <person name="Goesmann A."/>
            <person name="Henrissat B."/>
            <person name="Duncan S.H."/>
            <person name="Flint H.J."/>
        </authorList>
    </citation>
    <scope>NUCLEOTIDE SEQUENCE</scope>
    <source>
        <strain evidence="10">CGMCC 1.15931</strain>
    </source>
</reference>
<dbReference type="InterPro" id="IPR036259">
    <property type="entry name" value="MFS_trans_sf"/>
</dbReference>
<dbReference type="GO" id="GO:0022857">
    <property type="term" value="F:transmembrane transporter activity"/>
    <property type="evidence" value="ECO:0007669"/>
    <property type="project" value="InterPro"/>
</dbReference>
<dbReference type="RefSeq" id="WP_155473463.1">
    <property type="nucleotide sequence ID" value="NZ_BMKG01000010.1"/>
</dbReference>
<reference evidence="10" key="4">
    <citation type="submission" date="2024-05" db="EMBL/GenBank/DDBJ databases">
        <authorList>
            <person name="Sun Q."/>
            <person name="Zhou Y."/>
        </authorList>
    </citation>
    <scope>NUCLEOTIDE SEQUENCE</scope>
    <source>
        <strain evidence="10">CGMCC 1.15931</strain>
    </source>
</reference>
<keyword evidence="5 8" id="KW-0812">Transmembrane</keyword>
<dbReference type="OrthoDB" id="63984at2"/>
<dbReference type="PANTHER" id="PTHR43271:SF1">
    <property type="entry name" value="INNER MEMBRANE TRANSPORT PROTEIN YNFM"/>
    <property type="match status" value="1"/>
</dbReference>
<reference evidence="13" key="2">
    <citation type="journal article" date="2019" name="Int. J. Syst. Evol. Microbiol.">
        <title>The Global Catalogue of Microorganisms (GCM) 10K type strain sequencing project: providing services to taxonomists for standard genome sequencing and annotation.</title>
        <authorList>
            <consortium name="The Broad Institute Genomics Platform"/>
            <consortium name="The Broad Institute Genome Sequencing Center for Infectious Disease"/>
            <person name="Wu L."/>
            <person name="Ma J."/>
        </authorList>
    </citation>
    <scope>NUCLEOTIDE SEQUENCE [LARGE SCALE GENOMIC DNA]</scope>
    <source>
        <strain evidence="13">CGMCC 1.15931</strain>
    </source>
</reference>
<feature type="transmembrane region" description="Helical" evidence="8">
    <location>
        <begin position="144"/>
        <end position="162"/>
    </location>
</feature>
<comment type="similarity">
    <text evidence="2">Belongs to the major facilitator superfamily.</text>
</comment>
<dbReference type="PANTHER" id="PTHR43271">
    <property type="entry name" value="BLL2771 PROTEIN"/>
    <property type="match status" value="1"/>
</dbReference>
<evidence type="ECO:0000259" key="9">
    <source>
        <dbReference type="PROSITE" id="PS50850"/>
    </source>
</evidence>
<feature type="transmembrane region" description="Helical" evidence="8">
    <location>
        <begin position="85"/>
        <end position="104"/>
    </location>
</feature>
<dbReference type="InterPro" id="IPR005829">
    <property type="entry name" value="Sugar_transporter_CS"/>
</dbReference>
<feature type="transmembrane region" description="Helical" evidence="8">
    <location>
        <begin position="375"/>
        <end position="393"/>
    </location>
</feature>
<evidence type="ECO:0000256" key="1">
    <source>
        <dbReference type="ARBA" id="ARBA00004651"/>
    </source>
</evidence>
<keyword evidence="13" id="KW-1185">Reference proteome</keyword>
<keyword evidence="7 8" id="KW-0472">Membrane</keyword>
<feature type="transmembrane region" description="Helical" evidence="8">
    <location>
        <begin position="224"/>
        <end position="245"/>
    </location>
</feature>
<comment type="subcellular location">
    <subcellularLocation>
        <location evidence="1">Cell membrane</location>
        <topology evidence="1">Multi-pass membrane protein</topology>
    </subcellularLocation>
</comment>
<feature type="transmembrane region" description="Helical" evidence="8">
    <location>
        <begin position="110"/>
        <end position="132"/>
    </location>
</feature>
<dbReference type="Proteomes" id="UP000622638">
    <property type="component" value="Unassembled WGS sequence"/>
</dbReference>
<feature type="transmembrane region" description="Helical" evidence="8">
    <location>
        <begin position="21"/>
        <end position="41"/>
    </location>
</feature>
<evidence type="ECO:0000256" key="3">
    <source>
        <dbReference type="ARBA" id="ARBA00022448"/>
    </source>
</evidence>
<dbReference type="Proteomes" id="UP000430634">
    <property type="component" value="Unassembled WGS sequence"/>
</dbReference>